<feature type="domain" description="Autophagy protein ATG5 UblA" evidence="9">
    <location>
        <begin position="9"/>
        <end position="106"/>
    </location>
</feature>
<dbReference type="GO" id="GO:0061908">
    <property type="term" value="C:phagophore"/>
    <property type="evidence" value="ECO:0007669"/>
    <property type="project" value="TreeGrafter"/>
</dbReference>
<comment type="caution">
    <text evidence="10">The sequence shown here is derived from an EMBL/GenBank/DDBJ whole genome shotgun (WGS) entry which is preliminary data.</text>
</comment>
<keyword evidence="4 6" id="KW-0832">Ubl conjugation</keyword>
<dbReference type="GO" id="GO:0034727">
    <property type="term" value="P:piecemeal microautophagy of the nucleus"/>
    <property type="evidence" value="ECO:0007669"/>
    <property type="project" value="TreeGrafter"/>
</dbReference>
<reference evidence="10 11" key="1">
    <citation type="journal article" date="2023" name="Elife">
        <title>Identification of key yeast species and microbe-microbe interactions impacting larval growth of Drosophila in the wild.</title>
        <authorList>
            <person name="Mure A."/>
            <person name="Sugiura Y."/>
            <person name="Maeda R."/>
            <person name="Honda K."/>
            <person name="Sakurai N."/>
            <person name="Takahashi Y."/>
            <person name="Watada M."/>
            <person name="Katoh T."/>
            <person name="Gotoh A."/>
            <person name="Gotoh Y."/>
            <person name="Taniguchi I."/>
            <person name="Nakamura K."/>
            <person name="Hayashi T."/>
            <person name="Katayama T."/>
            <person name="Uemura T."/>
            <person name="Hattori Y."/>
        </authorList>
    </citation>
    <scope>NUCLEOTIDE SEQUENCE [LARGE SCALE GENOMIC DNA]</scope>
    <source>
        <strain evidence="10 11">SC-9</strain>
    </source>
</reference>
<name>A0AAV5QR84_9ASCO</name>
<dbReference type="InterPro" id="IPR007239">
    <property type="entry name" value="Atg5"/>
</dbReference>
<proteinExistence type="inferred from homology"/>
<keyword evidence="6" id="KW-0813">Transport</keyword>
<comment type="similarity">
    <text evidence="2 6">Belongs to the ATG5 family.</text>
</comment>
<gene>
    <name evidence="10" type="ORF">DASC09_044220</name>
</gene>
<dbReference type="GO" id="GO:0034274">
    <property type="term" value="C:Atg12-Atg5-Atg16 complex"/>
    <property type="evidence" value="ECO:0007669"/>
    <property type="project" value="TreeGrafter"/>
</dbReference>
<dbReference type="InterPro" id="IPR048318">
    <property type="entry name" value="ATG5_UblB"/>
</dbReference>
<evidence type="ECO:0000259" key="7">
    <source>
        <dbReference type="Pfam" id="PF04106"/>
    </source>
</evidence>
<dbReference type="Pfam" id="PF20637">
    <property type="entry name" value="ATG5_HBR"/>
    <property type="match status" value="1"/>
</dbReference>
<evidence type="ECO:0000256" key="1">
    <source>
        <dbReference type="ARBA" id="ARBA00004623"/>
    </source>
</evidence>
<dbReference type="GO" id="GO:0019776">
    <property type="term" value="F:Atg8-family ligase activity"/>
    <property type="evidence" value="ECO:0007669"/>
    <property type="project" value="TreeGrafter"/>
</dbReference>
<dbReference type="Gene3D" id="1.10.246.190">
    <property type="entry name" value="Autophagy protein Apg5, helix rich domain"/>
    <property type="match status" value="1"/>
</dbReference>
<dbReference type="RefSeq" id="XP_064854093.1">
    <property type="nucleotide sequence ID" value="XM_064998021.1"/>
</dbReference>
<dbReference type="Pfam" id="PF20638">
    <property type="entry name" value="ATG5_UblA"/>
    <property type="match status" value="1"/>
</dbReference>
<evidence type="ECO:0000256" key="3">
    <source>
        <dbReference type="ARBA" id="ARBA00022499"/>
    </source>
</evidence>
<evidence type="ECO:0000313" key="10">
    <source>
        <dbReference type="EMBL" id="GMM37097.1"/>
    </source>
</evidence>
<evidence type="ECO:0000256" key="5">
    <source>
        <dbReference type="ARBA" id="ARBA00023006"/>
    </source>
</evidence>
<comment type="function">
    <text evidence="6">Involved in cytoplasm to vacuole transport (Cvt) and autophagic vesicle formation.</text>
</comment>
<keyword evidence="11" id="KW-1185">Reference proteome</keyword>
<comment type="subcellular location">
    <subcellularLocation>
        <location evidence="1 6">Preautophagosomal structure membrane</location>
        <topology evidence="1 6">Peripheral membrane protein</topology>
    </subcellularLocation>
</comment>
<dbReference type="GO" id="GO:0006995">
    <property type="term" value="P:cellular response to nitrogen starvation"/>
    <property type="evidence" value="ECO:0007669"/>
    <property type="project" value="TreeGrafter"/>
</dbReference>
<dbReference type="GO" id="GO:0034045">
    <property type="term" value="C:phagophore assembly site membrane"/>
    <property type="evidence" value="ECO:0007669"/>
    <property type="project" value="UniProtKB-SubCell"/>
</dbReference>
<dbReference type="InterPro" id="IPR042527">
    <property type="entry name" value="Atg5_UblA_dom_sf"/>
</dbReference>
<evidence type="ECO:0000259" key="8">
    <source>
        <dbReference type="Pfam" id="PF20637"/>
    </source>
</evidence>
<evidence type="ECO:0000259" key="9">
    <source>
        <dbReference type="Pfam" id="PF20638"/>
    </source>
</evidence>
<keyword evidence="3 6" id="KW-1017">Isopeptide bond</keyword>
<sequence length="277" mass="31981">MTETVRSMIWKGSLTVEVSLIASETVQSIVPKLYIKVLRNGYFPMYYEQMIQFFQSYCESEIQFKNVWLEYEEVPLKWNYTIGMLYDYVMGLDGSNHSLWKLSVHVSDYPQDYLLPLQSLDTLKSYWMNSIKESCFITYNSAKKIMNLSREESNNLWDFARAGNYEGFKKIYYKKIVPQSSAEVRRVPVKVYLPYSNKNIIIREPISPRNGTGDVVTLHELLEKCLPDLFSQAPNKKDLGIAMVQGASVPTQAPLWEAFECLGTIDGFLHVVVVVDL</sequence>
<dbReference type="EMBL" id="BTFZ01000011">
    <property type="protein sequence ID" value="GMM37097.1"/>
    <property type="molecule type" value="Genomic_DNA"/>
</dbReference>
<dbReference type="GO" id="GO:0005776">
    <property type="term" value="C:autophagosome"/>
    <property type="evidence" value="ECO:0007669"/>
    <property type="project" value="TreeGrafter"/>
</dbReference>
<dbReference type="GeneID" id="90075072"/>
<feature type="domain" description="Autophagy protein ATG5 UblB" evidence="7">
    <location>
        <begin position="186"/>
        <end position="273"/>
    </location>
</feature>
<comment type="subunit">
    <text evidence="6">Conjugated with ATG12.</text>
</comment>
<dbReference type="Pfam" id="PF04106">
    <property type="entry name" value="ATG5_UblB"/>
    <property type="match status" value="1"/>
</dbReference>
<keyword evidence="5 6" id="KW-0072">Autophagy</keyword>
<dbReference type="GO" id="GO:0044233">
    <property type="term" value="C:mitochondria-associated endoplasmic reticulum membrane contact site"/>
    <property type="evidence" value="ECO:0007669"/>
    <property type="project" value="TreeGrafter"/>
</dbReference>
<dbReference type="PANTHER" id="PTHR13040">
    <property type="entry name" value="AUTOPHAGY PROTEIN 5"/>
    <property type="match status" value="1"/>
</dbReference>
<dbReference type="GO" id="GO:0000422">
    <property type="term" value="P:autophagy of mitochondrion"/>
    <property type="evidence" value="ECO:0007669"/>
    <property type="project" value="TreeGrafter"/>
</dbReference>
<dbReference type="Gene3D" id="3.10.20.620">
    <property type="match status" value="1"/>
</dbReference>
<evidence type="ECO:0000313" key="11">
    <source>
        <dbReference type="Proteomes" id="UP001360560"/>
    </source>
</evidence>
<protein>
    <recommendedName>
        <fullName evidence="6">Autophagy protein 5</fullName>
    </recommendedName>
</protein>
<dbReference type="InterPro" id="IPR048939">
    <property type="entry name" value="ATG5_UblA"/>
</dbReference>
<dbReference type="InterPro" id="IPR048940">
    <property type="entry name" value="ATG5_HBR"/>
</dbReference>
<keyword evidence="6" id="KW-0472">Membrane</keyword>
<dbReference type="AlphaFoldDB" id="A0AAV5QR84"/>
<evidence type="ECO:0000256" key="6">
    <source>
        <dbReference type="RuleBase" id="RU361202"/>
    </source>
</evidence>
<dbReference type="Gene3D" id="3.10.20.90">
    <property type="entry name" value="Phosphatidylinositol 3-kinase Catalytic Subunit, Chain A, domain 1"/>
    <property type="match status" value="1"/>
</dbReference>
<evidence type="ECO:0000256" key="2">
    <source>
        <dbReference type="ARBA" id="ARBA00006910"/>
    </source>
</evidence>
<evidence type="ECO:0000256" key="4">
    <source>
        <dbReference type="ARBA" id="ARBA00022843"/>
    </source>
</evidence>
<dbReference type="Proteomes" id="UP001360560">
    <property type="component" value="Unassembled WGS sequence"/>
</dbReference>
<organism evidence="10 11">
    <name type="scientific">Saccharomycopsis crataegensis</name>
    <dbReference type="NCBI Taxonomy" id="43959"/>
    <lineage>
        <taxon>Eukaryota</taxon>
        <taxon>Fungi</taxon>
        <taxon>Dikarya</taxon>
        <taxon>Ascomycota</taxon>
        <taxon>Saccharomycotina</taxon>
        <taxon>Saccharomycetes</taxon>
        <taxon>Saccharomycopsidaceae</taxon>
        <taxon>Saccharomycopsis</taxon>
    </lineage>
</organism>
<dbReference type="PANTHER" id="PTHR13040:SF2">
    <property type="entry name" value="AUTOPHAGY PROTEIN 5"/>
    <property type="match status" value="1"/>
</dbReference>
<accession>A0AAV5QR84</accession>
<feature type="domain" description="Autophagy protein ATG5 alpha-helical bundle region" evidence="8">
    <location>
        <begin position="121"/>
        <end position="173"/>
    </location>
</feature>
<dbReference type="InterPro" id="IPR042526">
    <property type="entry name" value="Atg5_HR"/>
</dbReference>